<dbReference type="InParanoid" id="A7SIP2"/>
<reference evidence="2 3" key="1">
    <citation type="journal article" date="2007" name="Science">
        <title>Sea anemone genome reveals ancestral eumetazoan gene repertoire and genomic organization.</title>
        <authorList>
            <person name="Putnam N.H."/>
            <person name="Srivastava M."/>
            <person name="Hellsten U."/>
            <person name="Dirks B."/>
            <person name="Chapman J."/>
            <person name="Salamov A."/>
            <person name="Terry A."/>
            <person name="Shapiro H."/>
            <person name="Lindquist E."/>
            <person name="Kapitonov V.V."/>
            <person name="Jurka J."/>
            <person name="Genikhovich G."/>
            <person name="Grigoriev I.V."/>
            <person name="Lucas S.M."/>
            <person name="Steele R.E."/>
            <person name="Finnerty J.R."/>
            <person name="Technau U."/>
            <person name="Martindale M.Q."/>
            <person name="Rokhsar D.S."/>
        </authorList>
    </citation>
    <scope>NUCLEOTIDE SEQUENCE [LARGE SCALE GENOMIC DNA]</scope>
    <source>
        <strain evidence="3">CH2 X CH6</strain>
    </source>
</reference>
<evidence type="ECO:0000256" key="1">
    <source>
        <dbReference type="RuleBase" id="RU367089"/>
    </source>
</evidence>
<feature type="non-terminal residue" evidence="2">
    <location>
        <position position="1"/>
    </location>
</feature>
<keyword evidence="1" id="KW-0472">Membrane</keyword>
<name>A7SIP2_NEMVE</name>
<dbReference type="OMA" id="YCCTITA"/>
<dbReference type="eggNOG" id="KOG3604">
    <property type="taxonomic scope" value="Eukaryota"/>
</dbReference>
<feature type="transmembrane region" description="Helical" evidence="1">
    <location>
        <begin position="36"/>
        <end position="53"/>
    </location>
</feature>
<dbReference type="InterPro" id="IPR039797">
    <property type="entry name" value="Pecanex"/>
</dbReference>
<proteinExistence type="inferred from homology"/>
<accession>A7SIP2</accession>
<evidence type="ECO:0000313" key="3">
    <source>
        <dbReference type="Proteomes" id="UP000001593"/>
    </source>
</evidence>
<comment type="similarity">
    <text evidence="1">Belongs to the pecanex family.</text>
</comment>
<dbReference type="PANTHER" id="PTHR12372">
    <property type="entry name" value="PECANEX"/>
    <property type="match status" value="1"/>
</dbReference>
<gene>
    <name evidence="2" type="ORF">NEMVEDRAFT_v1g18824</name>
</gene>
<keyword evidence="1" id="KW-0812">Transmembrane</keyword>
<dbReference type="HOGENOM" id="CLU_2418822_0_0_1"/>
<dbReference type="AlphaFoldDB" id="A7SIP2"/>
<dbReference type="GO" id="GO:0016020">
    <property type="term" value="C:membrane"/>
    <property type="evidence" value="ECO:0007669"/>
    <property type="project" value="UniProtKB-SubCell"/>
</dbReference>
<dbReference type="PANTHER" id="PTHR12372:SF7">
    <property type="entry name" value="PROTEIN PECANEX"/>
    <property type="match status" value="1"/>
</dbReference>
<sequence>MGSQTLEILRQGVWASLTGGWFFDPHQEIFTNTFHFYLWIILLCLPFSLYLGAPPSNLVWALYAVFVGILFSVVKFLNYRLHLMFD</sequence>
<dbReference type="Proteomes" id="UP000001593">
    <property type="component" value="Unassembled WGS sequence"/>
</dbReference>
<comment type="caution">
    <text evidence="1">Lacks conserved residue(s) required for the propagation of feature annotation.</text>
</comment>
<evidence type="ECO:0000313" key="2">
    <source>
        <dbReference type="EMBL" id="EDO36446.1"/>
    </source>
</evidence>
<dbReference type="EMBL" id="DS469670">
    <property type="protein sequence ID" value="EDO36446.1"/>
    <property type="molecule type" value="Genomic_DNA"/>
</dbReference>
<dbReference type="PhylomeDB" id="A7SIP2"/>
<comment type="subcellular location">
    <subcellularLocation>
        <location evidence="1">Membrane</location>
        <topology evidence="1">Multi-pass membrane protein</topology>
    </subcellularLocation>
</comment>
<protein>
    <recommendedName>
        <fullName evidence="1">Pecanex-like protein</fullName>
    </recommendedName>
</protein>
<feature type="transmembrane region" description="Helical" evidence="1">
    <location>
        <begin position="59"/>
        <end position="77"/>
    </location>
</feature>
<keyword evidence="3" id="KW-1185">Reference proteome</keyword>
<keyword evidence="1" id="KW-1133">Transmembrane helix</keyword>
<organism evidence="2 3">
    <name type="scientific">Nematostella vectensis</name>
    <name type="common">Starlet sea anemone</name>
    <dbReference type="NCBI Taxonomy" id="45351"/>
    <lineage>
        <taxon>Eukaryota</taxon>
        <taxon>Metazoa</taxon>
        <taxon>Cnidaria</taxon>
        <taxon>Anthozoa</taxon>
        <taxon>Hexacorallia</taxon>
        <taxon>Actiniaria</taxon>
        <taxon>Edwardsiidae</taxon>
        <taxon>Nematostella</taxon>
    </lineage>
</organism>